<dbReference type="EMBL" id="JAUOPU010000007">
    <property type="protein sequence ID" value="MDO6542725.1"/>
    <property type="molecule type" value="Genomic_DNA"/>
</dbReference>
<dbReference type="AlphaFoldDB" id="A0AAW7Y7U1"/>
<evidence type="ECO:0000256" key="1">
    <source>
        <dbReference type="ARBA" id="ARBA00010990"/>
    </source>
</evidence>
<dbReference type="Gene3D" id="3.90.470.20">
    <property type="entry name" value="4'-phosphopantetheinyl transferase domain"/>
    <property type="match status" value="2"/>
</dbReference>
<evidence type="ECO:0000259" key="3">
    <source>
        <dbReference type="Pfam" id="PF01648"/>
    </source>
</evidence>
<evidence type="ECO:0000256" key="2">
    <source>
        <dbReference type="ARBA" id="ARBA00022679"/>
    </source>
</evidence>
<gene>
    <name evidence="5" type="ORF">Q4568_09275</name>
</gene>
<dbReference type="GO" id="GO:0008897">
    <property type="term" value="F:holo-[acyl-carrier-protein] synthase activity"/>
    <property type="evidence" value="ECO:0007669"/>
    <property type="project" value="InterPro"/>
</dbReference>
<comment type="caution">
    <text evidence="5">The sequence shown here is derived from an EMBL/GenBank/DDBJ whole genome shotgun (WGS) entry which is preliminary data.</text>
</comment>
<name>A0AAW7Y7U1_9GAMM</name>
<keyword evidence="2 5" id="KW-0808">Transferase</keyword>
<evidence type="ECO:0000313" key="6">
    <source>
        <dbReference type="Proteomes" id="UP001170624"/>
    </source>
</evidence>
<comment type="similarity">
    <text evidence="1">Belongs to the P-Pant transferase superfamily. Gsp/Sfp/HetI/AcpT family.</text>
</comment>
<dbReference type="GO" id="GO:0005829">
    <property type="term" value="C:cytosol"/>
    <property type="evidence" value="ECO:0007669"/>
    <property type="project" value="TreeGrafter"/>
</dbReference>
<dbReference type="InterPro" id="IPR055066">
    <property type="entry name" value="AASDHPPT_N"/>
</dbReference>
<dbReference type="Pfam" id="PF01648">
    <property type="entry name" value="ACPS"/>
    <property type="match status" value="1"/>
</dbReference>
<dbReference type="GO" id="GO:0000287">
    <property type="term" value="F:magnesium ion binding"/>
    <property type="evidence" value="ECO:0007669"/>
    <property type="project" value="InterPro"/>
</dbReference>
<evidence type="ECO:0000259" key="4">
    <source>
        <dbReference type="Pfam" id="PF22624"/>
    </source>
</evidence>
<evidence type="ECO:0000313" key="5">
    <source>
        <dbReference type="EMBL" id="MDO6542725.1"/>
    </source>
</evidence>
<dbReference type="InterPro" id="IPR037143">
    <property type="entry name" value="4-PPantetheinyl_Trfase_dom_sf"/>
</dbReference>
<dbReference type="Pfam" id="PF22624">
    <property type="entry name" value="AASDHPPT_N"/>
    <property type="match status" value="1"/>
</dbReference>
<protein>
    <submittedName>
        <fullName evidence="5">4'-phosphopantetheinyl transferase superfamily protein</fullName>
    </submittedName>
</protein>
<dbReference type="InterPro" id="IPR050559">
    <property type="entry name" value="P-Pant_transferase_sf"/>
</dbReference>
<organism evidence="5 6">
    <name type="scientific">Photobacterium sanguinicancri</name>
    <dbReference type="NCBI Taxonomy" id="875932"/>
    <lineage>
        <taxon>Bacteria</taxon>
        <taxon>Pseudomonadati</taxon>
        <taxon>Pseudomonadota</taxon>
        <taxon>Gammaproteobacteria</taxon>
        <taxon>Vibrionales</taxon>
        <taxon>Vibrionaceae</taxon>
        <taxon>Photobacterium</taxon>
    </lineage>
</organism>
<feature type="domain" description="4'-phosphopantetheinyl transferase" evidence="3">
    <location>
        <begin position="132"/>
        <end position="220"/>
    </location>
</feature>
<proteinExistence type="inferred from homology"/>
<dbReference type="Proteomes" id="UP001170624">
    <property type="component" value="Unassembled WGS sequence"/>
</dbReference>
<reference evidence="5" key="1">
    <citation type="submission" date="2023-07" db="EMBL/GenBank/DDBJ databases">
        <title>Genome content predicts the carbon catabolic preferences of heterotrophic bacteria.</title>
        <authorList>
            <person name="Gralka M."/>
        </authorList>
    </citation>
    <scope>NUCLEOTIDE SEQUENCE</scope>
    <source>
        <strain evidence="5">G2M05</strain>
    </source>
</reference>
<accession>A0AAW7Y7U1</accession>
<feature type="domain" description="4'-phosphopantetheinyl transferase N-terminal" evidence="4">
    <location>
        <begin position="39"/>
        <end position="123"/>
    </location>
</feature>
<dbReference type="PANTHER" id="PTHR12215">
    <property type="entry name" value="PHOSPHOPANTETHEINE TRANSFERASE"/>
    <property type="match status" value="1"/>
</dbReference>
<dbReference type="InterPro" id="IPR008278">
    <property type="entry name" value="4-PPantetheinyl_Trfase_dom"/>
</dbReference>
<sequence>MTKINTVDLWFLTLPKPHKNIEDLSSTVAIDHSYLINQARPLLNEEELAKAMRYRQPLARMHAIYIRAFLRVTLSRYARVRPIEWCFEYGEKGKPYVCRAQRQQTSLVFNLSHSGDQVLLAVTQTADQKIELGVDIECEREDLSFSTIMDNYFQPQEIESLMRLDLADQRRRFFDLWVLKESYIKATGLGLAQPLKSFGFGFSSSKKQHLSLFDEKQVSAQPLELITGIVLNTLNDKAAKDEDWSKQAEGQMWSTCLGRLSSSYRFGLMVKGRKLDISSIYARKVSIENLLNR</sequence>
<dbReference type="PANTHER" id="PTHR12215:SF10">
    <property type="entry name" value="L-AMINOADIPATE-SEMIALDEHYDE DEHYDROGENASE-PHOSPHOPANTETHEINYL TRANSFERASE"/>
    <property type="match status" value="1"/>
</dbReference>
<dbReference type="SUPFAM" id="SSF56214">
    <property type="entry name" value="4'-phosphopantetheinyl transferase"/>
    <property type="match status" value="2"/>
</dbReference>
<dbReference type="GO" id="GO:0019878">
    <property type="term" value="P:lysine biosynthetic process via aminoadipic acid"/>
    <property type="evidence" value="ECO:0007669"/>
    <property type="project" value="TreeGrafter"/>
</dbReference>